<proteinExistence type="predicted"/>
<dbReference type="InterPro" id="IPR018971">
    <property type="entry name" value="DUF1997"/>
</dbReference>
<keyword evidence="2" id="KW-1185">Reference proteome</keyword>
<protein>
    <submittedName>
        <fullName evidence="1">Uncharacterized protein</fullName>
    </submittedName>
</protein>
<dbReference type="InParanoid" id="A0A7I4BEV3"/>
<evidence type="ECO:0000313" key="1">
    <source>
        <dbReference type="EnsemblPlants" id="Pp3c18_13100V3.3"/>
    </source>
</evidence>
<dbReference type="EMBL" id="ABEU02000018">
    <property type="status" value="NOT_ANNOTATED_CDS"/>
    <property type="molecule type" value="Genomic_DNA"/>
</dbReference>
<name>A0A7I4BEV3_PHYPA</name>
<accession>A0A7I4BEV3</accession>
<dbReference type="PANTHER" id="PTHR34131:SF2">
    <property type="entry name" value="FAMILY PROTEIN, PUTATIVE (DUF1997)-RELATED"/>
    <property type="match status" value="1"/>
</dbReference>
<dbReference type="EnsemblPlants" id="Pp3c18_13100V3.3">
    <property type="protein sequence ID" value="Pp3c18_13100V3.3"/>
    <property type="gene ID" value="Pp3c18_13100"/>
</dbReference>
<dbReference type="FunCoup" id="A0A7I4BEV3">
    <property type="interactions" value="744"/>
</dbReference>
<dbReference type="OrthoDB" id="1933789at2759"/>
<dbReference type="GeneID" id="112295039"/>
<gene>
    <name evidence="1" type="primary">LOC112295039</name>
</gene>
<dbReference type="Proteomes" id="UP000006727">
    <property type="component" value="Chromosome 18"/>
</dbReference>
<dbReference type="Pfam" id="PF09366">
    <property type="entry name" value="DUF1997"/>
    <property type="match status" value="1"/>
</dbReference>
<dbReference type="RefSeq" id="XP_024401916.1">
    <property type="nucleotide sequence ID" value="XM_024546148.2"/>
</dbReference>
<organism evidence="1 2">
    <name type="scientific">Physcomitrium patens</name>
    <name type="common">Spreading-leaved earth moss</name>
    <name type="synonym">Physcomitrella patens</name>
    <dbReference type="NCBI Taxonomy" id="3218"/>
    <lineage>
        <taxon>Eukaryota</taxon>
        <taxon>Viridiplantae</taxon>
        <taxon>Streptophyta</taxon>
        <taxon>Embryophyta</taxon>
        <taxon>Bryophyta</taxon>
        <taxon>Bryophytina</taxon>
        <taxon>Bryopsida</taxon>
        <taxon>Funariidae</taxon>
        <taxon>Funariales</taxon>
        <taxon>Funariaceae</taxon>
        <taxon>Physcomitrium</taxon>
    </lineage>
</organism>
<reference evidence="1" key="3">
    <citation type="submission" date="2020-12" db="UniProtKB">
        <authorList>
            <consortium name="EnsemblPlants"/>
        </authorList>
    </citation>
    <scope>IDENTIFICATION</scope>
</reference>
<sequence>MTMATMGVAALSDCAAASLASPFATLTSLHRSKTAARITIDRACRDWSSLAVLSPGMNPASHTRSRNYSAEKKCCLHQMPITAAHRKANLRVRKQESVPLVTLTDPSGVSHHLSSFLQQPAGTQSMLNTRALMRYEYVGDDVYRCYLPKVTLLNFEVAPIVDLFVAASDVDCRVDMRQCSFTGSKAIQDQNERFSASLKNHLTWHDTPEGDQVLNLETELSVSLEVYTVPFTMLPLSAVEVPGNAIMQTMLDQLIPLFLDSLFSDYKRWVDEEALGLGVNTIPLSPTLGSSPHLAAPDCQPLQVSS</sequence>
<dbReference type="PANTHER" id="PTHR34131">
    <property type="entry name" value="(RAP ANNOTATION RELEASE2) GALACTOSE-BINDING LIKE DOMAIN CONTAINING PROTEIN"/>
    <property type="match status" value="1"/>
</dbReference>
<dbReference type="AlphaFoldDB" id="A0A7I4BEV3"/>
<evidence type="ECO:0000313" key="2">
    <source>
        <dbReference type="Proteomes" id="UP000006727"/>
    </source>
</evidence>
<dbReference type="KEGG" id="ppp:112295039"/>
<dbReference type="Gramene" id="Pp3c18_13100V3.3">
    <property type="protein sequence ID" value="Pp3c18_13100V3.3"/>
    <property type="gene ID" value="Pp3c18_13100"/>
</dbReference>
<reference evidence="1 2" key="1">
    <citation type="journal article" date="2008" name="Science">
        <title>The Physcomitrella genome reveals evolutionary insights into the conquest of land by plants.</title>
        <authorList>
            <person name="Rensing S."/>
            <person name="Lang D."/>
            <person name="Zimmer A."/>
            <person name="Terry A."/>
            <person name="Salamov A."/>
            <person name="Shapiro H."/>
            <person name="Nishiyama T."/>
            <person name="Perroud P.-F."/>
            <person name="Lindquist E."/>
            <person name="Kamisugi Y."/>
            <person name="Tanahashi T."/>
            <person name="Sakakibara K."/>
            <person name="Fujita T."/>
            <person name="Oishi K."/>
            <person name="Shin-I T."/>
            <person name="Kuroki Y."/>
            <person name="Toyoda A."/>
            <person name="Suzuki Y."/>
            <person name="Hashimoto A."/>
            <person name="Yamaguchi K."/>
            <person name="Sugano A."/>
            <person name="Kohara Y."/>
            <person name="Fujiyama A."/>
            <person name="Anterola A."/>
            <person name="Aoki S."/>
            <person name="Ashton N."/>
            <person name="Barbazuk W.B."/>
            <person name="Barker E."/>
            <person name="Bennetzen J."/>
            <person name="Bezanilla M."/>
            <person name="Blankenship R."/>
            <person name="Cho S.H."/>
            <person name="Dutcher S."/>
            <person name="Estelle M."/>
            <person name="Fawcett J.A."/>
            <person name="Gundlach H."/>
            <person name="Hanada K."/>
            <person name="Heyl A."/>
            <person name="Hicks K.A."/>
            <person name="Hugh J."/>
            <person name="Lohr M."/>
            <person name="Mayer K."/>
            <person name="Melkozernov A."/>
            <person name="Murata T."/>
            <person name="Nelson D."/>
            <person name="Pils B."/>
            <person name="Prigge M."/>
            <person name="Reiss B."/>
            <person name="Renner T."/>
            <person name="Rombauts S."/>
            <person name="Rushton P."/>
            <person name="Sanderfoot A."/>
            <person name="Schween G."/>
            <person name="Shiu S.-H."/>
            <person name="Stueber K."/>
            <person name="Theodoulou F.L."/>
            <person name="Tu H."/>
            <person name="Van de Peer Y."/>
            <person name="Verrier P.J."/>
            <person name="Waters E."/>
            <person name="Wood A."/>
            <person name="Yang L."/>
            <person name="Cove D."/>
            <person name="Cuming A."/>
            <person name="Hasebe M."/>
            <person name="Lucas S."/>
            <person name="Mishler D.B."/>
            <person name="Reski R."/>
            <person name="Grigoriev I."/>
            <person name="Quatrano R.S."/>
            <person name="Boore J.L."/>
        </authorList>
    </citation>
    <scope>NUCLEOTIDE SEQUENCE [LARGE SCALE GENOMIC DNA]</scope>
    <source>
        <strain evidence="1 2">cv. Gransden 2004</strain>
    </source>
</reference>
<reference evidence="1 2" key="2">
    <citation type="journal article" date="2018" name="Plant J.">
        <title>The Physcomitrella patens chromosome-scale assembly reveals moss genome structure and evolution.</title>
        <authorList>
            <person name="Lang D."/>
            <person name="Ullrich K.K."/>
            <person name="Murat F."/>
            <person name="Fuchs J."/>
            <person name="Jenkins J."/>
            <person name="Haas F.B."/>
            <person name="Piednoel M."/>
            <person name="Gundlach H."/>
            <person name="Van Bel M."/>
            <person name="Meyberg R."/>
            <person name="Vives C."/>
            <person name="Morata J."/>
            <person name="Symeonidi A."/>
            <person name="Hiss M."/>
            <person name="Muchero W."/>
            <person name="Kamisugi Y."/>
            <person name="Saleh O."/>
            <person name="Blanc G."/>
            <person name="Decker E.L."/>
            <person name="van Gessel N."/>
            <person name="Grimwood J."/>
            <person name="Hayes R.D."/>
            <person name="Graham S.W."/>
            <person name="Gunter L.E."/>
            <person name="McDaniel S.F."/>
            <person name="Hoernstein S.N.W."/>
            <person name="Larsson A."/>
            <person name="Li F.W."/>
            <person name="Perroud P.F."/>
            <person name="Phillips J."/>
            <person name="Ranjan P."/>
            <person name="Rokshar D.S."/>
            <person name="Rothfels C.J."/>
            <person name="Schneider L."/>
            <person name="Shu S."/>
            <person name="Stevenson D.W."/>
            <person name="Thummler F."/>
            <person name="Tillich M."/>
            <person name="Villarreal Aguilar J.C."/>
            <person name="Widiez T."/>
            <person name="Wong G.K."/>
            <person name="Wymore A."/>
            <person name="Zhang Y."/>
            <person name="Zimmer A.D."/>
            <person name="Quatrano R.S."/>
            <person name="Mayer K.F.X."/>
            <person name="Goodstein D."/>
            <person name="Casacuberta J.M."/>
            <person name="Vandepoele K."/>
            <person name="Reski R."/>
            <person name="Cuming A.C."/>
            <person name="Tuskan G.A."/>
            <person name="Maumus F."/>
            <person name="Salse J."/>
            <person name="Schmutz J."/>
            <person name="Rensing S.A."/>
        </authorList>
    </citation>
    <scope>NUCLEOTIDE SEQUENCE [LARGE SCALE GENOMIC DNA]</scope>
    <source>
        <strain evidence="1 2">cv. Gransden 2004</strain>
    </source>
</reference>